<dbReference type="EMBL" id="JADYXP020000024">
    <property type="protein sequence ID" value="KAL0101674.1"/>
    <property type="molecule type" value="Genomic_DNA"/>
</dbReference>
<dbReference type="AlphaFoldDB" id="A0AAW2EH20"/>
<proteinExistence type="predicted"/>
<keyword evidence="4" id="KW-1185">Reference proteome</keyword>
<dbReference type="Proteomes" id="UP001430953">
    <property type="component" value="Unassembled WGS sequence"/>
</dbReference>
<evidence type="ECO:0000313" key="4">
    <source>
        <dbReference type="Proteomes" id="UP001430953"/>
    </source>
</evidence>
<feature type="compositionally biased region" description="Low complexity" evidence="1">
    <location>
        <begin position="151"/>
        <end position="162"/>
    </location>
</feature>
<gene>
    <name evidence="3" type="ORF">PUN28_019082</name>
</gene>
<evidence type="ECO:0000256" key="2">
    <source>
        <dbReference type="SAM" id="Phobius"/>
    </source>
</evidence>
<comment type="caution">
    <text evidence="3">The sequence shown here is derived from an EMBL/GenBank/DDBJ whole genome shotgun (WGS) entry which is preliminary data.</text>
</comment>
<evidence type="ECO:0000256" key="1">
    <source>
        <dbReference type="SAM" id="MobiDB-lite"/>
    </source>
</evidence>
<evidence type="ECO:0000313" key="3">
    <source>
        <dbReference type="EMBL" id="KAL0101674.1"/>
    </source>
</evidence>
<organism evidence="3 4">
    <name type="scientific">Cardiocondyla obscurior</name>
    <dbReference type="NCBI Taxonomy" id="286306"/>
    <lineage>
        <taxon>Eukaryota</taxon>
        <taxon>Metazoa</taxon>
        <taxon>Ecdysozoa</taxon>
        <taxon>Arthropoda</taxon>
        <taxon>Hexapoda</taxon>
        <taxon>Insecta</taxon>
        <taxon>Pterygota</taxon>
        <taxon>Neoptera</taxon>
        <taxon>Endopterygota</taxon>
        <taxon>Hymenoptera</taxon>
        <taxon>Apocrita</taxon>
        <taxon>Aculeata</taxon>
        <taxon>Formicoidea</taxon>
        <taxon>Formicidae</taxon>
        <taxon>Myrmicinae</taxon>
        <taxon>Cardiocondyla</taxon>
    </lineage>
</organism>
<keyword evidence="2" id="KW-0472">Membrane</keyword>
<keyword evidence="2" id="KW-1133">Transmembrane helix</keyword>
<sequence length="241" mass="26120">MLIRGKKLFTQTLNFGLIYFQILPREGLFETGLYGSVEIYGRRVRRDRNSTRGSNISAGARNSRAENLRAGNWRAGNSRCARTRVGGAREGSPKDAVDSRGMEAAPRRHNITILGRPPGARGGRRHGREAGVGPSARSRRGGDRVGFSKPARGVATSGRRASARRAGASAALALCLLPSRSRNLLLSASLSSSKRSPRFFITGVGWHLPLISSMIMARVLMIMICTVIFSAFSLTKKKSPV</sequence>
<protein>
    <submittedName>
        <fullName evidence="3">Uncharacterized protein</fullName>
    </submittedName>
</protein>
<accession>A0AAW2EH20</accession>
<reference evidence="3 4" key="1">
    <citation type="submission" date="2023-03" db="EMBL/GenBank/DDBJ databases">
        <title>High recombination rates correlate with genetic variation in Cardiocondyla obscurior ants.</title>
        <authorList>
            <person name="Errbii M."/>
        </authorList>
    </citation>
    <scope>NUCLEOTIDE SEQUENCE [LARGE SCALE GENOMIC DNA]</scope>
    <source>
        <strain evidence="3">Alpha-2009</strain>
        <tissue evidence="3">Whole body</tissue>
    </source>
</reference>
<keyword evidence="2" id="KW-0812">Transmembrane</keyword>
<feature type="transmembrane region" description="Helical" evidence="2">
    <location>
        <begin position="206"/>
        <end position="232"/>
    </location>
</feature>
<name>A0AAW2EH20_9HYME</name>
<feature type="region of interest" description="Disordered" evidence="1">
    <location>
        <begin position="49"/>
        <end position="162"/>
    </location>
</feature>
<feature type="compositionally biased region" description="Basic and acidic residues" evidence="1">
    <location>
        <begin position="91"/>
        <end position="101"/>
    </location>
</feature>